<dbReference type="EMBL" id="QWET01000003">
    <property type="protein sequence ID" value="RIH66474.1"/>
    <property type="molecule type" value="Genomic_DNA"/>
</dbReference>
<dbReference type="Pfam" id="PF01435">
    <property type="entry name" value="Peptidase_M48"/>
    <property type="match status" value="1"/>
</dbReference>
<accession>A0A399D3J3</accession>
<evidence type="ECO:0000313" key="9">
    <source>
        <dbReference type="Proteomes" id="UP000266441"/>
    </source>
</evidence>
<dbReference type="Gene3D" id="3.40.1000.10">
    <property type="entry name" value="Mog1/PsbP, alpha/beta/alpha sandwich"/>
    <property type="match status" value="1"/>
</dbReference>
<dbReference type="CDD" id="cd07333">
    <property type="entry name" value="M48C_bepA_like"/>
    <property type="match status" value="1"/>
</dbReference>
<keyword evidence="4" id="KW-0378">Hydrolase</keyword>
<comment type="caution">
    <text evidence="8">The sequence shown here is derived from an EMBL/GenBank/DDBJ whole genome shotgun (WGS) entry which is preliminary data.</text>
</comment>
<dbReference type="PANTHER" id="PTHR22726:SF1">
    <property type="entry name" value="METALLOENDOPEPTIDASE OMA1, MITOCHONDRIAL"/>
    <property type="match status" value="1"/>
</dbReference>
<keyword evidence="9" id="KW-1185">Reference proteome</keyword>
<dbReference type="OrthoDB" id="9810445at2"/>
<gene>
    <name evidence="8" type="ORF">D1164_06020</name>
</gene>
<evidence type="ECO:0000256" key="4">
    <source>
        <dbReference type="ARBA" id="ARBA00022801"/>
    </source>
</evidence>
<evidence type="ECO:0000256" key="1">
    <source>
        <dbReference type="ARBA" id="ARBA00001947"/>
    </source>
</evidence>
<protein>
    <submittedName>
        <fullName evidence="8">Peptidase M48</fullName>
    </submittedName>
</protein>
<name>A0A399D3J3_9BACT</name>
<reference evidence="8 9" key="1">
    <citation type="journal article" date="2015" name="Int. J. Syst. Evol. Microbiol.">
        <title>Mariniphaga sediminis sp. nov., isolated from coastal sediment.</title>
        <authorList>
            <person name="Wang F.Q."/>
            <person name="Shen Q.Y."/>
            <person name="Chen G.J."/>
            <person name="Du Z.J."/>
        </authorList>
    </citation>
    <scope>NUCLEOTIDE SEQUENCE [LARGE SCALE GENOMIC DNA]</scope>
    <source>
        <strain evidence="8 9">SY21</strain>
    </source>
</reference>
<proteinExistence type="predicted"/>
<evidence type="ECO:0000256" key="6">
    <source>
        <dbReference type="ARBA" id="ARBA00023049"/>
    </source>
</evidence>
<dbReference type="Gene3D" id="3.30.2010.10">
    <property type="entry name" value="Metalloproteases ('zincins'), catalytic domain"/>
    <property type="match status" value="1"/>
</dbReference>
<keyword evidence="2" id="KW-0645">Protease</keyword>
<organism evidence="8 9">
    <name type="scientific">Mariniphaga sediminis</name>
    <dbReference type="NCBI Taxonomy" id="1628158"/>
    <lineage>
        <taxon>Bacteria</taxon>
        <taxon>Pseudomonadati</taxon>
        <taxon>Bacteroidota</taxon>
        <taxon>Bacteroidia</taxon>
        <taxon>Marinilabiliales</taxon>
        <taxon>Prolixibacteraceae</taxon>
        <taxon>Mariniphaga</taxon>
    </lineage>
</organism>
<dbReference type="PANTHER" id="PTHR22726">
    <property type="entry name" value="METALLOENDOPEPTIDASE OMA1"/>
    <property type="match status" value="1"/>
</dbReference>
<keyword evidence="5" id="KW-0862">Zinc</keyword>
<evidence type="ECO:0000256" key="5">
    <source>
        <dbReference type="ARBA" id="ARBA00022833"/>
    </source>
</evidence>
<dbReference type="Proteomes" id="UP000266441">
    <property type="component" value="Unassembled WGS sequence"/>
</dbReference>
<dbReference type="AlphaFoldDB" id="A0A399D3J3"/>
<dbReference type="InterPro" id="IPR001915">
    <property type="entry name" value="Peptidase_M48"/>
</dbReference>
<dbReference type="GO" id="GO:0004222">
    <property type="term" value="F:metalloendopeptidase activity"/>
    <property type="evidence" value="ECO:0007669"/>
    <property type="project" value="InterPro"/>
</dbReference>
<feature type="domain" description="Peptidase M48" evidence="7">
    <location>
        <begin position="35"/>
        <end position="211"/>
    </location>
</feature>
<dbReference type="GO" id="GO:0016020">
    <property type="term" value="C:membrane"/>
    <property type="evidence" value="ECO:0007669"/>
    <property type="project" value="TreeGrafter"/>
</dbReference>
<sequence>MLMSEAQEVEMGKQYDPQVVASFGLYENDRLLNFIQQKGVEMGKLSHRPNLEYHFRILDTPVINAFAVPGGYIYFTRGILAQFNNEAELIGVLGHEMGHITARHSASQQSKQQLGQLLLVGGMIASEDFRDFAGYAMQGMQLLFLKFSRDNEREADRLGVEYASRVHYDAEKMADFFNVLNKMNMASDHGGVPTFLSTHPNPSDRYNSVKRYTGHWQDSLGYSDWKVNENNYLQMLDGLVYGEDPRQGFVDGNVFYHPEMKFKFPIPSGWKLQNSPLQVQMAPEDGKAMMVFMLSKQKSPGEAAETTLKDLNLTLLDSKQTTVNGLPAVATVSEQVSQDQQTGQQNAIKVLSYFIQYEGAVYVFHGVAAEADFNSYFRTIESTMSNFSRLSEASKLNVKPQRIKVKKVQRNGTLAEAFRYFGVPQSRMDELALLNNLELSDRVQTGKLIKIIGE</sequence>
<keyword evidence="3" id="KW-0479">Metal-binding</keyword>
<dbReference type="InterPro" id="IPR051156">
    <property type="entry name" value="Mito/Outer_Membr_Metalloprot"/>
</dbReference>
<comment type="cofactor">
    <cofactor evidence="1">
        <name>Zn(2+)</name>
        <dbReference type="ChEBI" id="CHEBI:29105"/>
    </cofactor>
</comment>
<dbReference type="GO" id="GO:0046872">
    <property type="term" value="F:metal ion binding"/>
    <property type="evidence" value="ECO:0007669"/>
    <property type="project" value="UniProtKB-KW"/>
</dbReference>
<evidence type="ECO:0000259" key="7">
    <source>
        <dbReference type="Pfam" id="PF01435"/>
    </source>
</evidence>
<evidence type="ECO:0000313" key="8">
    <source>
        <dbReference type="EMBL" id="RIH66474.1"/>
    </source>
</evidence>
<keyword evidence="6" id="KW-0482">Metalloprotease</keyword>
<dbReference type="GO" id="GO:0051603">
    <property type="term" value="P:proteolysis involved in protein catabolic process"/>
    <property type="evidence" value="ECO:0007669"/>
    <property type="project" value="TreeGrafter"/>
</dbReference>
<evidence type="ECO:0000256" key="2">
    <source>
        <dbReference type="ARBA" id="ARBA00022670"/>
    </source>
</evidence>
<evidence type="ECO:0000256" key="3">
    <source>
        <dbReference type="ARBA" id="ARBA00022723"/>
    </source>
</evidence>